<feature type="signal peptide" evidence="1">
    <location>
        <begin position="1"/>
        <end position="17"/>
    </location>
</feature>
<keyword evidence="1" id="KW-0732">Signal</keyword>
<name>A0AAN9HVS5_CROPI</name>
<protein>
    <recommendedName>
        <fullName evidence="4">Secreted protein</fullName>
    </recommendedName>
</protein>
<accession>A0AAN9HVS5</accession>
<evidence type="ECO:0000313" key="2">
    <source>
        <dbReference type="EMBL" id="KAK7247008.1"/>
    </source>
</evidence>
<dbReference type="Proteomes" id="UP001372338">
    <property type="component" value="Unassembled WGS sequence"/>
</dbReference>
<proteinExistence type="predicted"/>
<gene>
    <name evidence="2" type="ORF">RIF29_41884</name>
</gene>
<dbReference type="EMBL" id="JAYWIO010000008">
    <property type="protein sequence ID" value="KAK7247008.1"/>
    <property type="molecule type" value="Genomic_DNA"/>
</dbReference>
<organism evidence="2 3">
    <name type="scientific">Crotalaria pallida</name>
    <name type="common">Smooth rattlebox</name>
    <name type="synonym">Crotalaria striata</name>
    <dbReference type="NCBI Taxonomy" id="3830"/>
    <lineage>
        <taxon>Eukaryota</taxon>
        <taxon>Viridiplantae</taxon>
        <taxon>Streptophyta</taxon>
        <taxon>Embryophyta</taxon>
        <taxon>Tracheophyta</taxon>
        <taxon>Spermatophyta</taxon>
        <taxon>Magnoliopsida</taxon>
        <taxon>eudicotyledons</taxon>
        <taxon>Gunneridae</taxon>
        <taxon>Pentapetalae</taxon>
        <taxon>rosids</taxon>
        <taxon>fabids</taxon>
        <taxon>Fabales</taxon>
        <taxon>Fabaceae</taxon>
        <taxon>Papilionoideae</taxon>
        <taxon>50 kb inversion clade</taxon>
        <taxon>genistoids sensu lato</taxon>
        <taxon>core genistoids</taxon>
        <taxon>Crotalarieae</taxon>
        <taxon>Crotalaria</taxon>
    </lineage>
</organism>
<evidence type="ECO:0000313" key="3">
    <source>
        <dbReference type="Proteomes" id="UP001372338"/>
    </source>
</evidence>
<comment type="caution">
    <text evidence="2">The sequence shown here is derived from an EMBL/GenBank/DDBJ whole genome shotgun (WGS) entry which is preliminary data.</text>
</comment>
<evidence type="ECO:0000256" key="1">
    <source>
        <dbReference type="SAM" id="SignalP"/>
    </source>
</evidence>
<dbReference type="AlphaFoldDB" id="A0AAN9HVS5"/>
<sequence>MFLPLFFVLGPFTAVQARVSCLSIFCLELETQNLAILRFLLRVFELLIFFKIVHLHFPEFQAIEVDKS</sequence>
<keyword evidence="3" id="KW-1185">Reference proteome</keyword>
<reference evidence="2 3" key="1">
    <citation type="submission" date="2024-01" db="EMBL/GenBank/DDBJ databases">
        <title>The genomes of 5 underutilized Papilionoideae crops provide insights into root nodulation and disease resistanc.</title>
        <authorList>
            <person name="Yuan L."/>
        </authorList>
    </citation>
    <scope>NUCLEOTIDE SEQUENCE [LARGE SCALE GENOMIC DNA]</scope>
    <source>
        <strain evidence="2">ZHUSHIDOU_FW_LH</strain>
        <tissue evidence="2">Leaf</tissue>
    </source>
</reference>
<feature type="chain" id="PRO_5042848572" description="Secreted protein" evidence="1">
    <location>
        <begin position="18"/>
        <end position="68"/>
    </location>
</feature>
<evidence type="ECO:0008006" key="4">
    <source>
        <dbReference type="Google" id="ProtNLM"/>
    </source>
</evidence>